<organism evidence="1 2">
    <name type="scientific">Labilibaculum antarcticum</name>
    <dbReference type="NCBI Taxonomy" id="1717717"/>
    <lineage>
        <taxon>Bacteria</taxon>
        <taxon>Pseudomonadati</taxon>
        <taxon>Bacteroidota</taxon>
        <taxon>Bacteroidia</taxon>
        <taxon>Marinilabiliales</taxon>
        <taxon>Marinifilaceae</taxon>
        <taxon>Labilibaculum</taxon>
    </lineage>
</organism>
<name>A0A1Y1CKQ0_9BACT</name>
<dbReference type="InterPro" id="IPR045493">
    <property type="entry name" value="DUF6435"/>
</dbReference>
<dbReference type="Proteomes" id="UP000218267">
    <property type="component" value="Chromosome"/>
</dbReference>
<keyword evidence="2" id="KW-1185">Reference proteome</keyword>
<reference evidence="1 2" key="1">
    <citation type="journal article" date="2018" name="Mar. Genomics">
        <title>Complete genome sequence of Marinifilaceae bacterium strain SPP2, isolated from the Antarctic marine sediment.</title>
        <authorList>
            <person name="Watanabe M."/>
            <person name="Kojima H."/>
            <person name="Fukui M."/>
        </authorList>
    </citation>
    <scope>NUCLEOTIDE SEQUENCE [LARGE SCALE GENOMIC DNA]</scope>
    <source>
        <strain evidence="1 2">SPP2</strain>
    </source>
</reference>
<accession>A0A1Y1CKQ0</accession>
<sequence length="56" mass="6567">MFGLFKKKTKAEILHKKYESLLKECHDLSKVNRSESDLKYVQAQAVLQEIESLQNK</sequence>
<dbReference type="NCBIfam" id="NF033487">
    <property type="entry name" value="Lacal_2735_fam"/>
    <property type="match status" value="1"/>
</dbReference>
<protein>
    <recommendedName>
        <fullName evidence="3">Lacal_2735 family protein</fullName>
    </recommendedName>
</protein>
<proteinExistence type="predicted"/>
<dbReference type="AlphaFoldDB" id="A0A1Y1CKQ0"/>
<evidence type="ECO:0000313" key="2">
    <source>
        <dbReference type="Proteomes" id="UP000218267"/>
    </source>
</evidence>
<dbReference type="EMBL" id="AP018042">
    <property type="protein sequence ID" value="BAX80874.1"/>
    <property type="molecule type" value="Genomic_DNA"/>
</dbReference>
<dbReference type="KEGG" id="mbas:ALGA_2552"/>
<gene>
    <name evidence="1" type="ORF">ALGA_2552</name>
</gene>
<dbReference type="RefSeq" id="WP_145957629.1">
    <property type="nucleotide sequence ID" value="NZ_AP018042.1"/>
</dbReference>
<evidence type="ECO:0000313" key="1">
    <source>
        <dbReference type="EMBL" id="BAX80874.1"/>
    </source>
</evidence>
<evidence type="ECO:0008006" key="3">
    <source>
        <dbReference type="Google" id="ProtNLM"/>
    </source>
</evidence>
<dbReference type="OrthoDB" id="1123018at2"/>
<reference evidence="2" key="2">
    <citation type="journal article" date="2020" name="Antonie Van Leeuwenhoek">
        <title>Labilibaculum antarcticum sp. nov., a novel facultative anaerobic, psychrotorelant bacterium isolated from marine sediment of Antarctica.</title>
        <authorList>
            <person name="Watanabe M."/>
            <person name="Kojima H."/>
            <person name="Fukui M."/>
        </authorList>
    </citation>
    <scope>NUCLEOTIDE SEQUENCE [LARGE SCALE GENOMIC DNA]</scope>
    <source>
        <strain evidence="2">SPP2</strain>
    </source>
</reference>